<dbReference type="Pfam" id="PF03619">
    <property type="entry name" value="Solute_trans_a"/>
    <property type="match status" value="1"/>
</dbReference>
<dbReference type="AlphaFoldDB" id="A0A8H7SF97"/>
<feature type="transmembrane region" description="Helical" evidence="6">
    <location>
        <begin position="135"/>
        <end position="152"/>
    </location>
</feature>
<evidence type="ECO:0000313" key="8">
    <source>
        <dbReference type="Proteomes" id="UP000646827"/>
    </source>
</evidence>
<dbReference type="OrthoDB" id="5348404at2759"/>
<keyword evidence="8" id="KW-1185">Reference proteome</keyword>
<dbReference type="SMART" id="SM01417">
    <property type="entry name" value="Solute_trans_a"/>
    <property type="match status" value="1"/>
</dbReference>
<keyword evidence="3 6" id="KW-1133">Transmembrane helix</keyword>
<feature type="transmembrane region" description="Helical" evidence="6">
    <location>
        <begin position="60"/>
        <end position="81"/>
    </location>
</feature>
<evidence type="ECO:0000256" key="2">
    <source>
        <dbReference type="ARBA" id="ARBA00022692"/>
    </source>
</evidence>
<evidence type="ECO:0000256" key="1">
    <source>
        <dbReference type="ARBA" id="ARBA00004141"/>
    </source>
</evidence>
<dbReference type="EMBL" id="JAEPRB010000011">
    <property type="protein sequence ID" value="KAG2227023.1"/>
    <property type="molecule type" value="Genomic_DNA"/>
</dbReference>
<evidence type="ECO:0000256" key="6">
    <source>
        <dbReference type="SAM" id="Phobius"/>
    </source>
</evidence>
<evidence type="ECO:0000256" key="5">
    <source>
        <dbReference type="SAM" id="MobiDB-lite"/>
    </source>
</evidence>
<accession>A0A8H7SF97</accession>
<comment type="subcellular location">
    <subcellularLocation>
        <location evidence="1">Membrane</location>
        <topology evidence="1">Multi-pass membrane protein</topology>
    </subcellularLocation>
</comment>
<name>A0A8H7SF97_9FUNG</name>
<dbReference type="Proteomes" id="UP000646827">
    <property type="component" value="Unassembled WGS sequence"/>
</dbReference>
<keyword evidence="4 6" id="KW-0472">Membrane</keyword>
<reference evidence="7 8" key="1">
    <citation type="submission" date="2020-12" db="EMBL/GenBank/DDBJ databases">
        <title>Metabolic potential, ecology and presence of endohyphal bacteria is reflected in genomic diversity of Mucoromycotina.</title>
        <authorList>
            <person name="Muszewska A."/>
            <person name="Okrasinska A."/>
            <person name="Steczkiewicz K."/>
            <person name="Drgas O."/>
            <person name="Orlowska M."/>
            <person name="Perlinska-Lenart U."/>
            <person name="Aleksandrzak-Piekarczyk T."/>
            <person name="Szatraj K."/>
            <person name="Zielenkiewicz U."/>
            <person name="Pilsyk S."/>
            <person name="Malc E."/>
            <person name="Mieczkowski P."/>
            <person name="Kruszewska J.S."/>
            <person name="Biernat P."/>
            <person name="Pawlowska J."/>
        </authorList>
    </citation>
    <scope>NUCLEOTIDE SEQUENCE [LARGE SCALE GENOMIC DNA]</scope>
    <source>
        <strain evidence="7 8">CBS 142.35</strain>
    </source>
</reference>
<feature type="compositionally biased region" description="Low complexity" evidence="5">
    <location>
        <begin position="275"/>
        <end position="285"/>
    </location>
</feature>
<feature type="region of interest" description="Disordered" evidence="5">
    <location>
        <begin position="275"/>
        <end position="303"/>
    </location>
</feature>
<proteinExistence type="predicted"/>
<organism evidence="7 8">
    <name type="scientific">Circinella minor</name>
    <dbReference type="NCBI Taxonomy" id="1195481"/>
    <lineage>
        <taxon>Eukaryota</taxon>
        <taxon>Fungi</taxon>
        <taxon>Fungi incertae sedis</taxon>
        <taxon>Mucoromycota</taxon>
        <taxon>Mucoromycotina</taxon>
        <taxon>Mucoromycetes</taxon>
        <taxon>Mucorales</taxon>
        <taxon>Lichtheimiaceae</taxon>
        <taxon>Circinella</taxon>
    </lineage>
</organism>
<keyword evidence="2 6" id="KW-0812">Transmembrane</keyword>
<evidence type="ECO:0000313" key="7">
    <source>
        <dbReference type="EMBL" id="KAG2227023.1"/>
    </source>
</evidence>
<dbReference type="GO" id="GO:0016020">
    <property type="term" value="C:membrane"/>
    <property type="evidence" value="ECO:0007669"/>
    <property type="project" value="UniProtKB-SubCell"/>
</dbReference>
<protein>
    <submittedName>
        <fullName evidence="7">Uncharacterized protein</fullName>
    </submittedName>
</protein>
<dbReference type="InterPro" id="IPR005178">
    <property type="entry name" value="Ostalpha/TMEM184C"/>
</dbReference>
<dbReference type="PANTHER" id="PTHR23423">
    <property type="entry name" value="ORGANIC SOLUTE TRANSPORTER-RELATED"/>
    <property type="match status" value="1"/>
</dbReference>
<gene>
    <name evidence="7" type="ORF">INT45_006430</name>
</gene>
<sequence>MFFATLFEALAIYNLFTCLEAYLQPFRDEAEGSKEPIKTKVFGIFTVSLKSKFGFHFRTIIMILVVQYPVWAIIEALISIISSVKGYYCGESYSFHGAYVYLTIINFILLSLILSALFTYLAIFHNEWKRGQISAHGMFWCVKGPVMAIFYFGDVLLSILKTCNVIKGTDGTQSSDGLAWPASAVKNGLDVIIICVTMMIASCLMYKYFGPQDQIRKKGDTPRITGWKAFVDAYVTYIPEFFRNILCCGLDSYRLARKRAELRQRKKDGLYTADDSSANALSSDADQYKTSQQPYDSSYQMGEVQQPSRLNTTFNGGYTPKQNINVDEKSSDNAIILSDIIHRITPKLRRENREVSHDVVLEDTYIHKYPHDLLEFIFDDDNYDFDWTNKKIDLDKNNMNSGLFKPDFMVFSVKRAAPINMFVAEVKPLHGRCRGLLNDTTKLWLNFHQTC</sequence>
<feature type="compositionally biased region" description="Polar residues" evidence="5">
    <location>
        <begin position="288"/>
        <end position="303"/>
    </location>
</feature>
<evidence type="ECO:0000256" key="3">
    <source>
        <dbReference type="ARBA" id="ARBA00022989"/>
    </source>
</evidence>
<evidence type="ECO:0000256" key="4">
    <source>
        <dbReference type="ARBA" id="ARBA00023136"/>
    </source>
</evidence>
<feature type="transmembrane region" description="Helical" evidence="6">
    <location>
        <begin position="191"/>
        <end position="209"/>
    </location>
</feature>
<comment type="caution">
    <text evidence="7">The sequence shown here is derived from an EMBL/GenBank/DDBJ whole genome shotgun (WGS) entry which is preliminary data.</text>
</comment>
<feature type="transmembrane region" description="Helical" evidence="6">
    <location>
        <begin position="101"/>
        <end position="123"/>
    </location>
</feature>